<protein>
    <submittedName>
        <fullName evidence="1">Uncharacterized protein</fullName>
    </submittedName>
</protein>
<comment type="caution">
    <text evidence="1">The sequence shown here is derived from an EMBL/GenBank/DDBJ whole genome shotgun (WGS) entry which is preliminary data.</text>
</comment>
<dbReference type="OrthoDB" id="1432296at2"/>
<reference evidence="1 2" key="1">
    <citation type="submission" date="2016-08" db="EMBL/GenBank/DDBJ databases">
        <authorList>
            <person name="Seilhamer J.J."/>
        </authorList>
    </citation>
    <scope>NUCLEOTIDE SEQUENCE [LARGE SCALE GENOMIC DNA]</scope>
    <source>
        <strain evidence="1 2">CFBP4641</strain>
    </source>
</reference>
<organism evidence="1 2">
    <name type="scientific">Xanthomonas sacchari</name>
    <dbReference type="NCBI Taxonomy" id="56458"/>
    <lineage>
        <taxon>Bacteria</taxon>
        <taxon>Pseudomonadati</taxon>
        <taxon>Pseudomonadota</taxon>
        <taxon>Gammaproteobacteria</taxon>
        <taxon>Lysobacterales</taxon>
        <taxon>Lysobacteraceae</taxon>
        <taxon>Xanthomonas</taxon>
    </lineage>
</organism>
<dbReference type="GeneID" id="93877705"/>
<proteinExistence type="predicted"/>
<dbReference type="RefSeq" id="WP_010343603.1">
    <property type="nucleotide sequence ID" value="NZ_CP132343.1"/>
</dbReference>
<dbReference type="Proteomes" id="UP000247346">
    <property type="component" value="Unassembled WGS sequence"/>
</dbReference>
<evidence type="ECO:0000313" key="1">
    <source>
        <dbReference type="EMBL" id="PPU81920.1"/>
    </source>
</evidence>
<name>A0A2P5Z2Q2_9XANT</name>
<sequence>MRSLSPSDLRLAHRWTQTGRISLWRYLENERNFPGWHLNADAAGCQSLLMLLDALATDGGGSRVIAITAPTRAELAVPNNRRGRAAWVAPEKLRLTFSTIDDRWSFPADLAPAALEIGAAWLAALRDGIDGISKGRGDHCIGRGDLRLWFWW</sequence>
<gene>
    <name evidence="1" type="ORF">XsacCFBP4641_13195</name>
</gene>
<evidence type="ECO:0000313" key="2">
    <source>
        <dbReference type="Proteomes" id="UP000247346"/>
    </source>
</evidence>
<dbReference type="AlphaFoldDB" id="A0A2P5Z2Q2"/>
<accession>A0A2P5Z2Q2</accession>
<dbReference type="EMBL" id="MDEK01000011">
    <property type="protein sequence ID" value="PPU81920.1"/>
    <property type="molecule type" value="Genomic_DNA"/>
</dbReference>